<evidence type="ECO:0000313" key="4">
    <source>
        <dbReference type="Proteomes" id="UP000319040"/>
    </source>
</evidence>
<evidence type="ECO:0000313" key="3">
    <source>
        <dbReference type="EMBL" id="SMO41713.1"/>
    </source>
</evidence>
<dbReference type="Proteomes" id="UP000319040">
    <property type="component" value="Unassembled WGS sequence"/>
</dbReference>
<dbReference type="Gene3D" id="3.20.20.80">
    <property type="entry name" value="Glycosidases"/>
    <property type="match status" value="1"/>
</dbReference>
<protein>
    <submittedName>
        <fullName evidence="3">Por secretion system C-terminal sorting domain-containing protein</fullName>
    </submittedName>
</protein>
<dbReference type="InterPro" id="IPR003790">
    <property type="entry name" value="GHL10"/>
</dbReference>
<dbReference type="InterPro" id="IPR036116">
    <property type="entry name" value="FN3_sf"/>
</dbReference>
<gene>
    <name evidence="3" type="ORF">SAMN06265379_101677</name>
</gene>
<dbReference type="SUPFAM" id="SSF49265">
    <property type="entry name" value="Fibronectin type III"/>
    <property type="match status" value="1"/>
</dbReference>
<organism evidence="3 4">
    <name type="scientific">Saccharicrinis carchari</name>
    <dbReference type="NCBI Taxonomy" id="1168039"/>
    <lineage>
        <taxon>Bacteria</taxon>
        <taxon>Pseudomonadati</taxon>
        <taxon>Bacteroidota</taxon>
        <taxon>Bacteroidia</taxon>
        <taxon>Marinilabiliales</taxon>
        <taxon>Marinilabiliaceae</taxon>
        <taxon>Saccharicrinis</taxon>
    </lineage>
</organism>
<dbReference type="RefSeq" id="WP_142532020.1">
    <property type="nucleotide sequence ID" value="NZ_FXTB01000001.1"/>
</dbReference>
<keyword evidence="4" id="KW-1185">Reference proteome</keyword>
<dbReference type="InterPro" id="IPR026444">
    <property type="entry name" value="Secre_tail"/>
</dbReference>
<dbReference type="SUPFAM" id="SSF51445">
    <property type="entry name" value="(Trans)glycosidases"/>
    <property type="match status" value="1"/>
</dbReference>
<dbReference type="OrthoDB" id="9773203at2"/>
<evidence type="ECO:0000259" key="2">
    <source>
        <dbReference type="Pfam" id="PF02638"/>
    </source>
</evidence>
<dbReference type="PANTHER" id="PTHR43405">
    <property type="entry name" value="GLYCOSYL HYDROLASE DIGH"/>
    <property type="match status" value="1"/>
</dbReference>
<proteinExistence type="predicted"/>
<sequence length="931" mass="104887">MNIFRTVALFLGLILLFNLDVKAGDSPKREMRSAWLTTVWGLDWPSTKIPVTGSQTYYINQQKSHLITILNRLASSNINAINFQIRSECDAMYPSTYEPWSAHLITDRRMNSDFTLDYDPLQFVIDECHKRGIEVHAWMNPYRFESTVGKYAGKAGDYRQSHPEWVLEYSGGGAILDPGNPDVRQRIVDIVKEVVQNYDVDGVVFDDYFYAYGGTPTALDQYSQNLYKPIGMDLHDWRRANVNEMVADVYATIQTVKPWVTFGLSPFGIWTTDQNVAAARGITLPEGITGMNAYASIYCDPVAWLEKGTVDYVSPQLYWPTTSSGQDYKKLAPWWSDLSTRFKRHFYSSHSLSGLEPSNYAALGKLKSTSADFSFLKGLSMIEYMAQAEDASLKAAPTEWGLQIYWNRISDKNDAPGSVFFRAAQFSTQGFTNYLTANEFQYKSLPPAIHWKSYVEKSVPNNLRLEGNVFKWDCVETNERYVVYAIPNEQVNNPMAFSTNHHLLGISYDKNFDLSEYTDLMDTHTFGVAVMDRFGNEFTPALMGHTPLSNVAAELSYPADMSAAFLPFSFSWTPVEGAVGYVFELASDNGFEQVICRREIPAATFSAENISLAEGNTYYWRVRTRMVGTADAVSATRSFELVSPPKPVILQPLANAAEVDLRPIIEWESFGTDYNYHIQIATNNSFTNNVLDLESVQGLQYQVPGGTLVSYATYYLRVSASKDDFTSVWSQVRSFSTIQSPASVPVFISPQNGADLEGNSVQVIWEDDELASGFRIELSPVATFPFTNIKVKTVEANIYTVTFDNLEEGNYYLRARAHYGYNSKTDWSAATTFSLLTTDIHTHGKLVYALSCPTYLMEGETHVVYELPSGSFVQLYLTDLTGHTIMKWQLGNKPEGRHNLLIPSANLSKGLYLLTIDSDFGRKTLKVIKRM</sequence>
<dbReference type="InterPro" id="IPR013783">
    <property type="entry name" value="Ig-like_fold"/>
</dbReference>
<dbReference type="InterPro" id="IPR052177">
    <property type="entry name" value="Divisome_Glycosyl_Hydrolase"/>
</dbReference>
<dbReference type="AlphaFoldDB" id="A0A521B3Q6"/>
<dbReference type="Gene3D" id="2.60.40.10">
    <property type="entry name" value="Immunoglobulins"/>
    <property type="match status" value="3"/>
</dbReference>
<dbReference type="EMBL" id="FXTB01000001">
    <property type="protein sequence ID" value="SMO41713.1"/>
    <property type="molecule type" value="Genomic_DNA"/>
</dbReference>
<dbReference type="Pfam" id="PF02638">
    <property type="entry name" value="GHL10"/>
    <property type="match status" value="1"/>
</dbReference>
<accession>A0A521B3Q6</accession>
<reference evidence="3 4" key="1">
    <citation type="submission" date="2017-05" db="EMBL/GenBank/DDBJ databases">
        <authorList>
            <person name="Varghese N."/>
            <person name="Submissions S."/>
        </authorList>
    </citation>
    <scope>NUCLEOTIDE SEQUENCE [LARGE SCALE GENOMIC DNA]</scope>
    <source>
        <strain evidence="3 4">DSM 27040</strain>
    </source>
</reference>
<keyword evidence="1" id="KW-0732">Signal</keyword>
<dbReference type="PANTHER" id="PTHR43405:SF1">
    <property type="entry name" value="GLYCOSYL HYDROLASE DIGH"/>
    <property type="match status" value="1"/>
</dbReference>
<dbReference type="InterPro" id="IPR017853">
    <property type="entry name" value="GH"/>
</dbReference>
<dbReference type="NCBIfam" id="TIGR04183">
    <property type="entry name" value="Por_Secre_tail"/>
    <property type="match status" value="1"/>
</dbReference>
<evidence type="ECO:0000256" key="1">
    <source>
        <dbReference type="ARBA" id="ARBA00022729"/>
    </source>
</evidence>
<name>A0A521B3Q6_SACCC</name>
<feature type="domain" description="Glycosyl hydrolase-like 10" evidence="2">
    <location>
        <begin position="30"/>
        <end position="348"/>
    </location>
</feature>